<dbReference type="InterPro" id="IPR003439">
    <property type="entry name" value="ABC_transporter-like_ATP-bd"/>
</dbReference>
<evidence type="ECO:0000313" key="3">
    <source>
        <dbReference type="EMBL" id="SQI63135.1"/>
    </source>
</evidence>
<evidence type="ECO:0000259" key="1">
    <source>
        <dbReference type="PROSITE" id="PS50893"/>
    </source>
</evidence>
<dbReference type="STRING" id="1348624.GCA_001591545_03003"/>
<accession>A0A2X4ZEV1</accession>
<dbReference type="Gene3D" id="2.40.50.1020">
    <property type="entry name" value="LytTr DNA-binding domain"/>
    <property type="match status" value="1"/>
</dbReference>
<dbReference type="PIRSF" id="PIRSF036612">
    <property type="entry name" value="ABC_ATP_LytTR"/>
    <property type="match status" value="1"/>
</dbReference>
<dbReference type="Pfam" id="PF04397">
    <property type="entry name" value="LytTR"/>
    <property type="match status" value="1"/>
</dbReference>
<protein>
    <submittedName>
        <fullName evidence="3">ABC transporter ATP-binding protein</fullName>
        <ecNumber evidence="3">3.6.3.-</ecNumber>
    </submittedName>
</protein>
<dbReference type="Pfam" id="PF00005">
    <property type="entry name" value="ABC_tran"/>
    <property type="match status" value="1"/>
</dbReference>
<dbReference type="InterPro" id="IPR007492">
    <property type="entry name" value="LytTR_DNA-bd_dom"/>
</dbReference>
<dbReference type="PROSITE" id="PS50930">
    <property type="entry name" value="HTH_LYTTR"/>
    <property type="match status" value="1"/>
</dbReference>
<dbReference type="Proteomes" id="UP000249134">
    <property type="component" value="Chromosome 1"/>
</dbReference>
<dbReference type="InterPro" id="IPR027417">
    <property type="entry name" value="P-loop_NTPase"/>
</dbReference>
<keyword evidence="3" id="KW-0067">ATP-binding</keyword>
<gene>
    <name evidence="3" type="ORF">NCTC4824_03934</name>
</gene>
<evidence type="ECO:0000259" key="2">
    <source>
        <dbReference type="PROSITE" id="PS50930"/>
    </source>
</evidence>
<dbReference type="KEGG" id="blen:NCTC4824_03934"/>
<organism evidence="3 4">
    <name type="scientific">Lederbergia lenta</name>
    <name type="common">Bacillus lentus</name>
    <dbReference type="NCBI Taxonomy" id="1467"/>
    <lineage>
        <taxon>Bacteria</taxon>
        <taxon>Bacillati</taxon>
        <taxon>Bacillota</taxon>
        <taxon>Bacilli</taxon>
        <taxon>Bacillales</taxon>
        <taxon>Bacillaceae</taxon>
        <taxon>Lederbergia</taxon>
    </lineage>
</organism>
<keyword evidence="3" id="KW-0378">Hydrolase</keyword>
<dbReference type="PROSITE" id="PS50893">
    <property type="entry name" value="ABC_TRANSPORTER_2"/>
    <property type="match status" value="1"/>
</dbReference>
<keyword evidence="4" id="KW-1185">Reference proteome</keyword>
<dbReference type="Gene3D" id="3.40.50.300">
    <property type="entry name" value="P-loop containing nucleotide triphosphate hydrolases"/>
    <property type="match status" value="1"/>
</dbReference>
<dbReference type="PANTHER" id="PTHR43038:SF3">
    <property type="entry name" value="ABC TRANSPORTER G FAMILY MEMBER 20 ISOFORM X1"/>
    <property type="match status" value="1"/>
</dbReference>
<dbReference type="EMBL" id="LS483476">
    <property type="protein sequence ID" value="SQI63135.1"/>
    <property type="molecule type" value="Genomic_DNA"/>
</dbReference>
<dbReference type="SUPFAM" id="SSF52540">
    <property type="entry name" value="P-loop containing nucleoside triphosphate hydrolases"/>
    <property type="match status" value="1"/>
</dbReference>
<dbReference type="GO" id="GO:0003677">
    <property type="term" value="F:DNA binding"/>
    <property type="evidence" value="ECO:0007669"/>
    <property type="project" value="InterPro"/>
</dbReference>
<dbReference type="GO" id="GO:0016887">
    <property type="term" value="F:ATP hydrolysis activity"/>
    <property type="evidence" value="ECO:0007669"/>
    <property type="project" value="InterPro"/>
</dbReference>
<dbReference type="RefSeq" id="WP_231955859.1">
    <property type="nucleotide sequence ID" value="NZ_CBCSGM010000004.1"/>
</dbReference>
<dbReference type="AlphaFoldDB" id="A0A2X4ZEV1"/>
<dbReference type="SMART" id="SM00850">
    <property type="entry name" value="LytTR"/>
    <property type="match status" value="1"/>
</dbReference>
<dbReference type="InterPro" id="IPR012046">
    <property type="entry name" value="LytTR_ABC"/>
</dbReference>
<reference evidence="3 4" key="1">
    <citation type="submission" date="2018-06" db="EMBL/GenBank/DDBJ databases">
        <authorList>
            <consortium name="Pathogen Informatics"/>
            <person name="Doyle S."/>
        </authorList>
    </citation>
    <scope>NUCLEOTIDE SEQUENCE [LARGE SCALE GENOMIC DNA]</scope>
    <source>
        <strain evidence="3 4">NCTC4824</strain>
    </source>
</reference>
<feature type="domain" description="HTH LytTR-type" evidence="2">
    <location>
        <begin position="241"/>
        <end position="347"/>
    </location>
</feature>
<keyword evidence="3" id="KW-0547">Nucleotide-binding</keyword>
<feature type="domain" description="ABC transporter" evidence="1">
    <location>
        <begin position="2"/>
        <end position="224"/>
    </location>
</feature>
<dbReference type="PANTHER" id="PTHR43038">
    <property type="entry name" value="ATP-BINDING CASSETTE, SUB-FAMILY H, MEMBER 1"/>
    <property type="match status" value="1"/>
</dbReference>
<proteinExistence type="predicted"/>
<evidence type="ECO:0000313" key="4">
    <source>
        <dbReference type="Proteomes" id="UP000249134"/>
    </source>
</evidence>
<dbReference type="EC" id="3.6.3.-" evidence="3"/>
<dbReference type="GO" id="GO:0005524">
    <property type="term" value="F:ATP binding"/>
    <property type="evidence" value="ECO:0007669"/>
    <property type="project" value="UniProtKB-KW"/>
</dbReference>
<name>A0A2X4ZEV1_LEDLE</name>
<sequence>MLTIHQLEKRDQNTLLFPPFDLEVNKGETTAIHCNSELGIKLIQIVIGEIPSSNGEVRFQQSYIDRQQFFQHIGLSLQSDAIYERLSPKEHLTFFKNLYDVKVDIDEILERVGLIDKKHTRSDKLSFSEKKRLHFGRTILHNPDVIIMEDPAQNLDIESTMILYRLIASLESQGKTILITTSNIENAISLTNHVYRLDDSGLKQLDVADENEEPVNEGKNEEMIQEEPVPETSMQIRFDKIPAKVEDKIILFDPTEIDYIESISGVSNLNAQGEVFPCSLTLQALHDRLQPFGFFRCHRSYIVNLQKVREVITWTRNSYSLVLDDQKKSSIPLSKGKLDELKDIIGI</sequence>